<dbReference type="HOGENOM" id="CLU_1972087_0_0_1"/>
<feature type="region of interest" description="Disordered" evidence="1">
    <location>
        <begin position="77"/>
        <end position="127"/>
    </location>
</feature>
<dbReference type="OrthoDB" id="3159813at2759"/>
<organism evidence="2 3">
    <name type="scientific">Tulasnella calospora MUT 4182</name>
    <dbReference type="NCBI Taxonomy" id="1051891"/>
    <lineage>
        <taxon>Eukaryota</taxon>
        <taxon>Fungi</taxon>
        <taxon>Dikarya</taxon>
        <taxon>Basidiomycota</taxon>
        <taxon>Agaricomycotina</taxon>
        <taxon>Agaricomycetes</taxon>
        <taxon>Cantharellales</taxon>
        <taxon>Tulasnellaceae</taxon>
        <taxon>Tulasnella</taxon>
    </lineage>
</organism>
<evidence type="ECO:0000256" key="1">
    <source>
        <dbReference type="SAM" id="MobiDB-lite"/>
    </source>
</evidence>
<reference evidence="2 3" key="1">
    <citation type="submission" date="2014-04" db="EMBL/GenBank/DDBJ databases">
        <authorList>
            <consortium name="DOE Joint Genome Institute"/>
            <person name="Kuo A."/>
            <person name="Girlanda M."/>
            <person name="Perotto S."/>
            <person name="Kohler A."/>
            <person name="Nagy L.G."/>
            <person name="Floudas D."/>
            <person name="Copeland A."/>
            <person name="Barry K.W."/>
            <person name="Cichocki N."/>
            <person name="Veneault-Fourrey C."/>
            <person name="LaButti K."/>
            <person name="Lindquist E.A."/>
            <person name="Lipzen A."/>
            <person name="Lundell T."/>
            <person name="Morin E."/>
            <person name="Murat C."/>
            <person name="Sun H."/>
            <person name="Tunlid A."/>
            <person name="Henrissat B."/>
            <person name="Grigoriev I.V."/>
            <person name="Hibbett D.S."/>
            <person name="Martin F."/>
            <person name="Nordberg H.P."/>
            <person name="Cantor M.N."/>
            <person name="Hua S.X."/>
        </authorList>
    </citation>
    <scope>NUCLEOTIDE SEQUENCE [LARGE SCALE GENOMIC DNA]</scope>
    <source>
        <strain evidence="2 3">MUT 4182</strain>
    </source>
</reference>
<sequence>MRSFVVAIREVAFAKGKDEDPNWMLRYATTRLRHKALRWHARLDPSARKDWDLSVQALFDEYPLIEEREEGGIATPIWTSTTFSPAPSTITLPGNDRPLGTTKPQLPPLLLPGGETVPPSLEYDSSL</sequence>
<evidence type="ECO:0000313" key="2">
    <source>
        <dbReference type="EMBL" id="KIO23599.1"/>
    </source>
</evidence>
<keyword evidence="3" id="KW-1185">Reference proteome</keyword>
<dbReference type="Proteomes" id="UP000054248">
    <property type="component" value="Unassembled WGS sequence"/>
</dbReference>
<reference evidence="3" key="2">
    <citation type="submission" date="2015-01" db="EMBL/GenBank/DDBJ databases">
        <title>Evolutionary Origins and Diversification of the Mycorrhizal Mutualists.</title>
        <authorList>
            <consortium name="DOE Joint Genome Institute"/>
            <consortium name="Mycorrhizal Genomics Consortium"/>
            <person name="Kohler A."/>
            <person name="Kuo A."/>
            <person name="Nagy L.G."/>
            <person name="Floudas D."/>
            <person name="Copeland A."/>
            <person name="Barry K.W."/>
            <person name="Cichocki N."/>
            <person name="Veneault-Fourrey C."/>
            <person name="LaButti K."/>
            <person name="Lindquist E.A."/>
            <person name="Lipzen A."/>
            <person name="Lundell T."/>
            <person name="Morin E."/>
            <person name="Murat C."/>
            <person name="Riley R."/>
            <person name="Ohm R."/>
            <person name="Sun H."/>
            <person name="Tunlid A."/>
            <person name="Henrissat B."/>
            <person name="Grigoriev I.V."/>
            <person name="Hibbett D.S."/>
            <person name="Martin F."/>
        </authorList>
    </citation>
    <scope>NUCLEOTIDE SEQUENCE [LARGE SCALE GENOMIC DNA]</scope>
    <source>
        <strain evidence="3">MUT 4182</strain>
    </source>
</reference>
<feature type="compositionally biased region" description="Polar residues" evidence="1">
    <location>
        <begin position="77"/>
        <end position="92"/>
    </location>
</feature>
<accession>A0A0C3QES9</accession>
<dbReference type="AlphaFoldDB" id="A0A0C3QES9"/>
<evidence type="ECO:0000313" key="3">
    <source>
        <dbReference type="Proteomes" id="UP000054248"/>
    </source>
</evidence>
<name>A0A0C3QES9_9AGAM</name>
<gene>
    <name evidence="2" type="ORF">M407DRAFT_26971</name>
</gene>
<dbReference type="EMBL" id="KN823081">
    <property type="protein sequence ID" value="KIO23599.1"/>
    <property type="molecule type" value="Genomic_DNA"/>
</dbReference>
<protein>
    <submittedName>
        <fullName evidence="2">Uncharacterized protein</fullName>
    </submittedName>
</protein>
<proteinExistence type="predicted"/>